<feature type="domain" description="SusD-like N-terminal" evidence="8">
    <location>
        <begin position="90"/>
        <end position="214"/>
    </location>
</feature>
<comment type="similarity">
    <text evidence="2">Belongs to the SusD family.</text>
</comment>
<evidence type="ECO:0000313" key="10">
    <source>
        <dbReference type="Proteomes" id="UP000198964"/>
    </source>
</evidence>
<evidence type="ECO:0000256" key="3">
    <source>
        <dbReference type="ARBA" id="ARBA00022729"/>
    </source>
</evidence>
<keyword evidence="4" id="KW-0472">Membrane</keyword>
<evidence type="ECO:0000256" key="4">
    <source>
        <dbReference type="ARBA" id="ARBA00023136"/>
    </source>
</evidence>
<feature type="chain" id="PRO_5011698693" evidence="6">
    <location>
        <begin position="28"/>
        <end position="584"/>
    </location>
</feature>
<dbReference type="STRING" id="655355.SAMN05216283_102672"/>
<dbReference type="RefSeq" id="WP_093919308.1">
    <property type="nucleotide sequence ID" value="NZ_FONW01000002.1"/>
</dbReference>
<evidence type="ECO:0000256" key="1">
    <source>
        <dbReference type="ARBA" id="ARBA00004442"/>
    </source>
</evidence>
<accession>A0A1I2FXV2</accession>
<evidence type="ECO:0000256" key="2">
    <source>
        <dbReference type="ARBA" id="ARBA00006275"/>
    </source>
</evidence>
<evidence type="ECO:0000313" key="9">
    <source>
        <dbReference type="EMBL" id="SFF10254.1"/>
    </source>
</evidence>
<organism evidence="9 10">
    <name type="scientific">Sunxiuqinia elliptica</name>
    <dbReference type="NCBI Taxonomy" id="655355"/>
    <lineage>
        <taxon>Bacteria</taxon>
        <taxon>Pseudomonadati</taxon>
        <taxon>Bacteroidota</taxon>
        <taxon>Bacteroidia</taxon>
        <taxon>Marinilabiliales</taxon>
        <taxon>Prolixibacteraceae</taxon>
        <taxon>Sunxiuqinia</taxon>
    </lineage>
</organism>
<protein>
    <submittedName>
        <fullName evidence="9">Starch-binding associating with outer membrane</fullName>
    </submittedName>
</protein>
<comment type="subcellular location">
    <subcellularLocation>
        <location evidence="1">Cell outer membrane</location>
    </subcellularLocation>
</comment>
<dbReference type="Pfam" id="PF07980">
    <property type="entry name" value="SusD_RagB"/>
    <property type="match status" value="1"/>
</dbReference>
<feature type="domain" description="RagB/SusD" evidence="7">
    <location>
        <begin position="268"/>
        <end position="576"/>
    </location>
</feature>
<keyword evidence="3 6" id="KW-0732">Signal</keyword>
<dbReference type="AlphaFoldDB" id="A0A1I2FXV2"/>
<dbReference type="EMBL" id="FONW01000002">
    <property type="protein sequence ID" value="SFF10254.1"/>
    <property type="molecule type" value="Genomic_DNA"/>
</dbReference>
<dbReference type="InterPro" id="IPR011990">
    <property type="entry name" value="TPR-like_helical_dom_sf"/>
</dbReference>
<keyword evidence="5" id="KW-0998">Cell outer membrane</keyword>
<dbReference type="PROSITE" id="PS51257">
    <property type="entry name" value="PROKAR_LIPOPROTEIN"/>
    <property type="match status" value="1"/>
</dbReference>
<dbReference type="GO" id="GO:0009279">
    <property type="term" value="C:cell outer membrane"/>
    <property type="evidence" value="ECO:0007669"/>
    <property type="project" value="UniProtKB-SubCell"/>
</dbReference>
<evidence type="ECO:0000256" key="6">
    <source>
        <dbReference type="SAM" id="SignalP"/>
    </source>
</evidence>
<dbReference type="Pfam" id="PF14322">
    <property type="entry name" value="SusD-like_3"/>
    <property type="match status" value="1"/>
</dbReference>
<dbReference type="Proteomes" id="UP000198964">
    <property type="component" value="Unassembled WGS sequence"/>
</dbReference>
<keyword evidence="10" id="KW-1185">Reference proteome</keyword>
<dbReference type="CDD" id="cd08977">
    <property type="entry name" value="SusD"/>
    <property type="match status" value="1"/>
</dbReference>
<feature type="signal peptide" evidence="6">
    <location>
        <begin position="1"/>
        <end position="27"/>
    </location>
</feature>
<dbReference type="SUPFAM" id="SSF48452">
    <property type="entry name" value="TPR-like"/>
    <property type="match status" value="1"/>
</dbReference>
<name>A0A1I2FXV2_9BACT</name>
<reference evidence="9 10" key="1">
    <citation type="submission" date="2016-10" db="EMBL/GenBank/DDBJ databases">
        <authorList>
            <person name="de Groot N.N."/>
        </authorList>
    </citation>
    <scope>NUCLEOTIDE SEQUENCE [LARGE SCALE GENOMIC DNA]</scope>
    <source>
        <strain evidence="9 10">CGMCC 1.9156</strain>
    </source>
</reference>
<evidence type="ECO:0000259" key="8">
    <source>
        <dbReference type="Pfam" id="PF14322"/>
    </source>
</evidence>
<dbReference type="Gene3D" id="1.25.40.390">
    <property type="match status" value="1"/>
</dbReference>
<sequence length="584" mass="66648">MNTRKIKIVKTPKVVFALCMLILLGSAGCNNILDDVENLGQYPPDKVWGSEVLANAYLTDLYASTLPSWPVNSGVYVDECGPGVITTDFITSQNGTFKYWPYSTIRRINILFQEIENGTLEDDVRNTIKGQAYFLRAWHYFKMVSYYGGVPIIKEPQDLDVDLMVGRNTTAECFDFIIEDLDAAYQLLPSRFKNENFGRIDKAAVLAFKGRVLLHKASPQFNPSNPYDNSYWQEAYAANKTAKDELNNWGYRLADTYDAIFKEEQNDEVIMATVYVNPGKTNGRQEHGVRPLSESKNSTGLDQPIWSFVEAYPMVDGKKPGESANYSYDVQTYWQNRDPRFYATIAYNGALFELGAQAERRQYTTFDLVPSTLANVDDIFGEKQTFGRTGFYCRKGLEEELPATEVETNSTDWVEIRYAEVLLNFAEAANETNKSDEAIAVLKLIRKRAGIEEGADGMYGLSADMAREELRDAILAERRIEFAFEGKRFDDLRRTRRWHLLDGTRKYGLEAFVKDEYVDAEGNLTKTDLMPEDFTYTVREVINNIPEMVVPESYYFYPLRLSDLEKNPNLEQNAAWGGTFNPEL</sequence>
<evidence type="ECO:0000259" key="7">
    <source>
        <dbReference type="Pfam" id="PF07980"/>
    </source>
</evidence>
<evidence type="ECO:0000256" key="5">
    <source>
        <dbReference type="ARBA" id="ARBA00023237"/>
    </source>
</evidence>
<gene>
    <name evidence="9" type="ORF">SAMN05216283_102672</name>
</gene>
<dbReference type="InterPro" id="IPR033985">
    <property type="entry name" value="SusD-like_N"/>
</dbReference>
<dbReference type="InterPro" id="IPR012944">
    <property type="entry name" value="SusD_RagB_dom"/>
</dbReference>
<proteinExistence type="inferred from homology"/>